<dbReference type="Pfam" id="PF06114">
    <property type="entry name" value="Peptidase_M78"/>
    <property type="match status" value="1"/>
</dbReference>
<evidence type="ECO:0000256" key="1">
    <source>
        <dbReference type="SAM" id="MobiDB-lite"/>
    </source>
</evidence>
<protein>
    <submittedName>
        <fullName evidence="3">Uncharacterized protein DUF955</fullName>
    </submittedName>
</protein>
<sequence length="264" mass="30391">MRKKSQNRPIKHANRLTRFWQDYGPNTYPLDIDLLIEGAIQSSGYNACLETKRGSFDSFEGCLLRVAKTDRWNILINENITNQRRLRFTHAHELGHFMCHREQQNRFEDSPDTLNDFQQELEAEANTFASWLLMPANVVRDEFDRSSWTVDTLRKLGNRFECSLQASGLRFADIASKPIAFVVSRDGMILWAKKSPSAPYMKAFCSGDELPSDSEAGKLSASSSRHSDDVDSGHAWNEYRRSAESQYFDQTGRGYQYTCIEFEE</sequence>
<keyword evidence="4" id="KW-1185">Reference proteome</keyword>
<evidence type="ECO:0000313" key="4">
    <source>
        <dbReference type="Proteomes" id="UP000256310"/>
    </source>
</evidence>
<dbReference type="Proteomes" id="UP000256310">
    <property type="component" value="Unassembled WGS sequence"/>
</dbReference>
<feature type="domain" description="IrrE N-terminal-like" evidence="2">
    <location>
        <begin position="68"/>
        <end position="167"/>
    </location>
</feature>
<dbReference type="InterPro" id="IPR010359">
    <property type="entry name" value="IrrE_HExxH"/>
</dbReference>
<dbReference type="PANTHER" id="PTHR43236:SF2">
    <property type="entry name" value="BLL0069 PROTEIN"/>
    <property type="match status" value="1"/>
</dbReference>
<accession>A0A3D9FGE2</accession>
<proteinExistence type="predicted"/>
<evidence type="ECO:0000313" key="3">
    <source>
        <dbReference type="EMBL" id="RED16718.1"/>
    </source>
</evidence>
<comment type="caution">
    <text evidence="3">The sequence shown here is derived from an EMBL/GenBank/DDBJ whole genome shotgun (WGS) entry which is preliminary data.</text>
</comment>
<dbReference type="RefSeq" id="WP_116236096.1">
    <property type="nucleotide sequence ID" value="NZ_QRDP01000004.1"/>
</dbReference>
<reference evidence="3 4" key="1">
    <citation type="submission" date="2018-07" db="EMBL/GenBank/DDBJ databases">
        <title>Genomic Encyclopedia of Type Strains, Phase IV (KMG-IV): sequencing the most valuable type-strain genomes for metagenomic binning, comparative biology and taxonomic classification.</title>
        <authorList>
            <person name="Goeker M."/>
        </authorList>
    </citation>
    <scope>NUCLEOTIDE SEQUENCE [LARGE SCALE GENOMIC DNA]</scope>
    <source>
        <strain evidence="3 4">DSM 26725</strain>
    </source>
</reference>
<dbReference type="OrthoDB" id="9794834at2"/>
<dbReference type="AlphaFoldDB" id="A0A3D9FGE2"/>
<dbReference type="PANTHER" id="PTHR43236">
    <property type="entry name" value="ANTITOXIN HIGA1"/>
    <property type="match status" value="1"/>
</dbReference>
<dbReference type="EMBL" id="QRDP01000004">
    <property type="protein sequence ID" value="RED16718.1"/>
    <property type="molecule type" value="Genomic_DNA"/>
</dbReference>
<organism evidence="3 4">
    <name type="scientific">Parasphingopyxis lamellibrachiae</name>
    <dbReference type="NCBI Taxonomy" id="680125"/>
    <lineage>
        <taxon>Bacteria</taxon>
        <taxon>Pseudomonadati</taxon>
        <taxon>Pseudomonadota</taxon>
        <taxon>Alphaproteobacteria</taxon>
        <taxon>Sphingomonadales</taxon>
        <taxon>Sphingomonadaceae</taxon>
        <taxon>Parasphingopyxis</taxon>
    </lineage>
</organism>
<evidence type="ECO:0000259" key="2">
    <source>
        <dbReference type="Pfam" id="PF06114"/>
    </source>
</evidence>
<dbReference type="Gene3D" id="1.10.10.2910">
    <property type="match status" value="1"/>
</dbReference>
<gene>
    <name evidence="3" type="ORF">DFR46_1746</name>
</gene>
<dbReference type="InterPro" id="IPR052345">
    <property type="entry name" value="Rad_response_metalloprotease"/>
</dbReference>
<name>A0A3D9FGE2_9SPHN</name>
<feature type="region of interest" description="Disordered" evidence="1">
    <location>
        <begin position="210"/>
        <end position="233"/>
    </location>
</feature>